<dbReference type="GO" id="GO:0003899">
    <property type="term" value="F:DNA-directed RNA polymerase activity"/>
    <property type="evidence" value="ECO:0000318"/>
    <property type="project" value="GO_Central"/>
</dbReference>
<keyword evidence="3" id="KW-0731">Sigma factor</keyword>
<dbReference type="GO" id="GO:0006352">
    <property type="term" value="P:DNA-templated transcription initiation"/>
    <property type="evidence" value="ECO:0007669"/>
    <property type="project" value="InterPro"/>
</dbReference>
<dbReference type="Pfam" id="PF04545">
    <property type="entry name" value="Sigma70_r4"/>
    <property type="match status" value="1"/>
</dbReference>
<dbReference type="InterPro" id="IPR000943">
    <property type="entry name" value="RNA_pol_sigma70"/>
</dbReference>
<evidence type="ECO:0000259" key="7">
    <source>
        <dbReference type="PROSITE" id="PS00716"/>
    </source>
</evidence>
<accession>A0A059CMM0</accession>
<evidence type="ECO:0000256" key="5">
    <source>
        <dbReference type="ARBA" id="ARBA00023163"/>
    </source>
</evidence>
<keyword evidence="5" id="KW-0804">Transcription</keyword>
<dbReference type="PANTHER" id="PTHR30603:SF13">
    <property type="entry name" value="RNA POLYMERASE SIGMA FACTOR SIGC"/>
    <property type="match status" value="1"/>
</dbReference>
<organism evidence="8">
    <name type="scientific">Eucalyptus grandis</name>
    <name type="common">Flooded gum</name>
    <dbReference type="NCBI Taxonomy" id="71139"/>
    <lineage>
        <taxon>Eukaryota</taxon>
        <taxon>Viridiplantae</taxon>
        <taxon>Streptophyta</taxon>
        <taxon>Embryophyta</taxon>
        <taxon>Tracheophyta</taxon>
        <taxon>Spermatophyta</taxon>
        <taxon>Magnoliopsida</taxon>
        <taxon>eudicotyledons</taxon>
        <taxon>Gunneridae</taxon>
        <taxon>Pentapetalae</taxon>
        <taxon>rosids</taxon>
        <taxon>malvids</taxon>
        <taxon>Myrtales</taxon>
        <taxon>Myrtaceae</taxon>
        <taxon>Myrtoideae</taxon>
        <taxon>Eucalypteae</taxon>
        <taxon>Eucalyptus</taxon>
    </lineage>
</organism>
<dbReference type="Gene3D" id="1.20.120.1810">
    <property type="match status" value="1"/>
</dbReference>
<feature type="region of interest" description="Disordered" evidence="6">
    <location>
        <begin position="203"/>
        <end position="230"/>
    </location>
</feature>
<dbReference type="OMA" id="HARGIQI"/>
<gene>
    <name evidence="8" type="ORF">EUGRSUZ_C00620</name>
</gene>
<dbReference type="CDD" id="cd06171">
    <property type="entry name" value="Sigma70_r4"/>
    <property type="match status" value="1"/>
</dbReference>
<dbReference type="OrthoDB" id="206108at2759"/>
<comment type="similarity">
    <text evidence="1">Belongs to the sigma-70 factor family.</text>
</comment>
<dbReference type="InterPro" id="IPR007630">
    <property type="entry name" value="RNA_pol_sigma70_r4"/>
</dbReference>
<evidence type="ECO:0000313" key="8">
    <source>
        <dbReference type="EMBL" id="KCW79185.1"/>
    </source>
</evidence>
<dbReference type="PROSITE" id="PS00716">
    <property type="entry name" value="SIGMA70_2"/>
    <property type="match status" value="1"/>
</dbReference>
<feature type="domain" description="RNA polymerase sigma-70" evidence="7">
    <location>
        <begin position="515"/>
        <end position="541"/>
    </location>
</feature>
<keyword evidence="4" id="KW-0238">DNA-binding</keyword>
<dbReference type="GO" id="GO:0016987">
    <property type="term" value="F:sigma factor activity"/>
    <property type="evidence" value="ECO:0000318"/>
    <property type="project" value="GO_Central"/>
</dbReference>
<dbReference type="AlphaFoldDB" id="A0A059CMM0"/>
<dbReference type="InterPro" id="IPR007627">
    <property type="entry name" value="RNA_pol_sigma70_r2"/>
</dbReference>
<evidence type="ECO:0000256" key="4">
    <source>
        <dbReference type="ARBA" id="ARBA00023125"/>
    </source>
</evidence>
<dbReference type="PANTHER" id="PTHR30603">
    <property type="entry name" value="RNA POLYMERASE SIGMA FACTOR RPO"/>
    <property type="match status" value="1"/>
</dbReference>
<feature type="compositionally biased region" description="Polar residues" evidence="6">
    <location>
        <begin position="220"/>
        <end position="230"/>
    </location>
</feature>
<dbReference type="FunCoup" id="A0A059CMM0">
    <property type="interactions" value="564"/>
</dbReference>
<dbReference type="NCBIfam" id="TIGR02937">
    <property type="entry name" value="sigma70-ECF"/>
    <property type="match status" value="1"/>
</dbReference>
<dbReference type="GO" id="GO:0071482">
    <property type="term" value="P:cellular response to light stimulus"/>
    <property type="evidence" value="ECO:0007669"/>
    <property type="project" value="UniProtKB-ARBA"/>
</dbReference>
<proteinExistence type="inferred from homology"/>
<dbReference type="GO" id="GO:1903865">
    <property type="term" value="C:sigma factor antagonist complex"/>
    <property type="evidence" value="ECO:0000318"/>
    <property type="project" value="GO_Central"/>
</dbReference>
<dbReference type="Pfam" id="PF04542">
    <property type="entry name" value="Sigma70_r2"/>
    <property type="match status" value="1"/>
</dbReference>
<dbReference type="KEGG" id="egr:104436273"/>
<dbReference type="Gramene" id="KCW79185">
    <property type="protein sequence ID" value="KCW79185"/>
    <property type="gene ID" value="EUGRSUZ_C00620"/>
</dbReference>
<dbReference type="SUPFAM" id="SSF88946">
    <property type="entry name" value="Sigma2 domain of RNA polymerase sigma factors"/>
    <property type="match status" value="1"/>
</dbReference>
<keyword evidence="2" id="KW-0805">Transcription regulation</keyword>
<evidence type="ECO:0000256" key="2">
    <source>
        <dbReference type="ARBA" id="ARBA00023015"/>
    </source>
</evidence>
<dbReference type="InterPro" id="IPR014284">
    <property type="entry name" value="RNA_pol_sigma-70_dom"/>
</dbReference>
<dbReference type="eggNOG" id="ENOG502QSCF">
    <property type="taxonomic scope" value="Eukaryota"/>
</dbReference>
<dbReference type="InterPro" id="IPR013325">
    <property type="entry name" value="RNA_pol_sigma_r2"/>
</dbReference>
<evidence type="ECO:0000256" key="1">
    <source>
        <dbReference type="ARBA" id="ARBA00007788"/>
    </source>
</evidence>
<sequence>MGMGFRLNLKCCVVPVQSHLLSSSPTRLSSSVRGKEASFSSGRLSSLSSIAEEVEPCHKYHSRSCKCSSASAPALEDGLSEMTNTEVTIGKRPFGSINSDPGGIHISHKARNSKGNTTPKSVKAAHFSLLMDNLNALEETLADSNALNLERDILLQLGRLGALKLFHTCLSKAFDAPDACEVSDAVVEKKTSSERDNHVKRIIRSGKSEMRKSRRERNSAKPNQNPPFSLLSTANQKWLQQPSVSSLRRASNSKRRRSIIARNEAEMSRGVKVVAELEKLRAILEEESGQVPSLRTWAEAAGVDENVLRQNLHFGWFCRDELLRSTRSLVIFLTRNYRGLGIAHEDLIQAGNMGVLRGAERFDHTRGYRFSTYVQYWIRKSMSRMVAWHARGIRIPTTLATAVNQIQKAQKSLNNHRRKYPDDMEIAKLTGFSVAKVRSASQCLRVVGSIDQKIGDCINAKYMEFTPDRSLRSPEETVLRQNMSSQIQELLSGLDFRERQVLILRYGLKDNQVKSLEEIGRLFNVSKEWIRRIERKAMEKLRDKDVYSSLSHYRNI</sequence>
<dbReference type="EMBL" id="KK198755">
    <property type="protein sequence ID" value="KCW79185.1"/>
    <property type="molecule type" value="Genomic_DNA"/>
</dbReference>
<reference evidence="8" key="1">
    <citation type="submission" date="2013-07" db="EMBL/GenBank/DDBJ databases">
        <title>The genome of Eucalyptus grandis.</title>
        <authorList>
            <person name="Schmutz J."/>
            <person name="Hayes R."/>
            <person name="Myburg A."/>
            <person name="Tuskan G."/>
            <person name="Grattapaglia D."/>
            <person name="Rokhsar D.S."/>
        </authorList>
    </citation>
    <scope>NUCLEOTIDE SEQUENCE</scope>
    <source>
        <tissue evidence="8">Leaf extractions</tissue>
    </source>
</reference>
<dbReference type="PRINTS" id="PR00046">
    <property type="entry name" value="SIGMA70FCT"/>
</dbReference>
<dbReference type="Pfam" id="PF04539">
    <property type="entry name" value="Sigma70_r3"/>
    <property type="match status" value="1"/>
</dbReference>
<dbReference type="SUPFAM" id="SSF88659">
    <property type="entry name" value="Sigma3 and sigma4 domains of RNA polymerase sigma factors"/>
    <property type="match status" value="2"/>
</dbReference>
<protein>
    <recommendedName>
        <fullName evidence="7">RNA polymerase sigma-70 domain-containing protein</fullName>
    </recommendedName>
</protein>
<dbReference type="InterPro" id="IPR050239">
    <property type="entry name" value="Sigma-70_RNA_pol_init_factors"/>
</dbReference>
<evidence type="ECO:0000256" key="3">
    <source>
        <dbReference type="ARBA" id="ARBA00023082"/>
    </source>
</evidence>
<dbReference type="InParanoid" id="A0A059CMM0"/>
<dbReference type="InterPro" id="IPR007624">
    <property type="entry name" value="RNA_pol_sigma70_r3"/>
</dbReference>
<feature type="compositionally biased region" description="Basic and acidic residues" evidence="6">
    <location>
        <begin position="206"/>
        <end position="219"/>
    </location>
</feature>
<dbReference type="GO" id="GO:0006355">
    <property type="term" value="P:regulation of DNA-templated transcription"/>
    <property type="evidence" value="ECO:0000318"/>
    <property type="project" value="GO_Central"/>
</dbReference>
<evidence type="ECO:0000256" key="6">
    <source>
        <dbReference type="SAM" id="MobiDB-lite"/>
    </source>
</evidence>
<dbReference type="GO" id="GO:0009507">
    <property type="term" value="C:chloroplast"/>
    <property type="evidence" value="ECO:0000318"/>
    <property type="project" value="GO_Central"/>
</dbReference>
<name>A0A059CMM0_EUCGR</name>
<dbReference type="InterPro" id="IPR036388">
    <property type="entry name" value="WH-like_DNA-bd_sf"/>
</dbReference>
<dbReference type="InterPro" id="IPR013324">
    <property type="entry name" value="RNA_pol_sigma_r3/r4-like"/>
</dbReference>
<dbReference type="GO" id="GO:0000976">
    <property type="term" value="F:transcription cis-regulatory region binding"/>
    <property type="evidence" value="ECO:0000318"/>
    <property type="project" value="GO_Central"/>
</dbReference>
<dbReference type="STRING" id="71139.A0A059CMM0"/>
<dbReference type="Gene3D" id="1.10.10.10">
    <property type="entry name" value="Winged helix-like DNA-binding domain superfamily/Winged helix DNA-binding domain"/>
    <property type="match status" value="2"/>
</dbReference>